<comment type="caution">
    <text evidence="9">The sequence shown here is derived from an EMBL/GenBank/DDBJ whole genome shotgun (WGS) entry which is preliminary data.</text>
</comment>
<accession>A0ABP0RFL6</accession>
<feature type="region of interest" description="Disordered" evidence="6">
    <location>
        <begin position="1895"/>
        <end position="1987"/>
    </location>
</feature>
<feature type="compositionally biased region" description="Acidic residues" evidence="6">
    <location>
        <begin position="48"/>
        <end position="61"/>
    </location>
</feature>
<evidence type="ECO:0000256" key="4">
    <source>
        <dbReference type="ARBA" id="ARBA00024334"/>
    </source>
</evidence>
<feature type="binding site" evidence="5">
    <location>
        <position position="685"/>
    </location>
    <ligand>
        <name>ATP</name>
        <dbReference type="ChEBI" id="CHEBI:30616"/>
    </ligand>
</feature>
<dbReference type="InterPro" id="IPR008271">
    <property type="entry name" value="Ser/Thr_kinase_AS"/>
</dbReference>
<dbReference type="Gene3D" id="1.10.8.60">
    <property type="match status" value="1"/>
</dbReference>
<dbReference type="CDD" id="cd00051">
    <property type="entry name" value="EFh"/>
    <property type="match status" value="3"/>
</dbReference>
<dbReference type="Pfam" id="PF00036">
    <property type="entry name" value="EF-hand_1"/>
    <property type="match status" value="1"/>
</dbReference>
<feature type="domain" description="EF-hand" evidence="8">
    <location>
        <begin position="1596"/>
        <end position="1631"/>
    </location>
</feature>
<dbReference type="InterPro" id="IPR054594">
    <property type="entry name" value="Lon_lid"/>
</dbReference>
<evidence type="ECO:0000256" key="3">
    <source>
        <dbReference type="ARBA" id="ARBA00022840"/>
    </source>
</evidence>
<name>A0ABP0RFL6_9DINO</name>
<feature type="region of interest" description="Disordered" evidence="6">
    <location>
        <begin position="38"/>
        <end position="61"/>
    </location>
</feature>
<dbReference type="Gene3D" id="1.20.5.5270">
    <property type="match status" value="1"/>
</dbReference>
<evidence type="ECO:0000256" key="1">
    <source>
        <dbReference type="ARBA" id="ARBA00022741"/>
    </source>
</evidence>
<dbReference type="SUPFAM" id="SSF47473">
    <property type="entry name" value="EF-hand"/>
    <property type="match status" value="2"/>
</dbReference>
<feature type="compositionally biased region" description="Basic and acidic residues" evidence="6">
    <location>
        <begin position="1946"/>
        <end position="1956"/>
    </location>
</feature>
<feature type="region of interest" description="Disordered" evidence="6">
    <location>
        <begin position="1072"/>
        <end position="1094"/>
    </location>
</feature>
<feature type="binding site" evidence="5">
    <location>
        <position position="1252"/>
    </location>
    <ligand>
        <name>ATP</name>
        <dbReference type="ChEBI" id="CHEBI:30616"/>
    </ligand>
</feature>
<dbReference type="SUPFAM" id="SSF56112">
    <property type="entry name" value="Protein kinase-like (PK-like)"/>
    <property type="match status" value="2"/>
</dbReference>
<feature type="region of interest" description="Disordered" evidence="6">
    <location>
        <begin position="2018"/>
        <end position="2057"/>
    </location>
</feature>
<dbReference type="PROSITE" id="PS50011">
    <property type="entry name" value="PROTEIN_KINASE_DOM"/>
    <property type="match status" value="2"/>
</dbReference>
<dbReference type="PROSITE" id="PS00018">
    <property type="entry name" value="EF_HAND_1"/>
    <property type="match status" value="6"/>
</dbReference>
<evidence type="ECO:0008006" key="11">
    <source>
        <dbReference type="Google" id="ProtNLM"/>
    </source>
</evidence>
<dbReference type="SMART" id="SM00054">
    <property type="entry name" value="EFh"/>
    <property type="match status" value="8"/>
</dbReference>
<dbReference type="InterPro" id="IPR017441">
    <property type="entry name" value="Protein_kinase_ATP_BS"/>
</dbReference>
<dbReference type="InterPro" id="IPR003959">
    <property type="entry name" value="ATPase_AAA_core"/>
</dbReference>
<dbReference type="Pfam" id="PF00069">
    <property type="entry name" value="Pkinase"/>
    <property type="match status" value="2"/>
</dbReference>
<dbReference type="Gene3D" id="1.10.510.10">
    <property type="entry name" value="Transferase(Phosphotransferase) domain 1"/>
    <property type="match status" value="2"/>
</dbReference>
<dbReference type="PROSITE" id="PS50222">
    <property type="entry name" value="EF_HAND_2"/>
    <property type="match status" value="7"/>
</dbReference>
<dbReference type="SMART" id="SM00220">
    <property type="entry name" value="S_TKc"/>
    <property type="match status" value="2"/>
</dbReference>
<dbReference type="Proteomes" id="UP001642484">
    <property type="component" value="Unassembled WGS sequence"/>
</dbReference>
<keyword evidence="10" id="KW-1185">Reference proteome</keyword>
<feature type="compositionally biased region" description="Basic and acidic residues" evidence="6">
    <location>
        <begin position="38"/>
        <end position="47"/>
    </location>
</feature>
<feature type="domain" description="EF-hand" evidence="8">
    <location>
        <begin position="1563"/>
        <end position="1595"/>
    </location>
</feature>
<sequence>MRVSTQISESIQRSRDHEMRLMALQRQAQEIQRELQRLQQKKDKLQSDEEGYNSEEEEEDELAHLSEKLSKANLPEDASRIAKKELKRLKSLQAHHPEYTSTHSYLELLASLPWKNQTKESFDLQEARRMLDEDHRGLEKVKVRILEFLAVQKLRGNLKGPILCLHGPPGIGRKFHRIALGGVRDEAELRGHRRAYIGSIPGVIIQAFQTLGVNNPVILLDEVDKTSQNSMFNPQATLLEILDPEQNTTFKDHYLNTPFDLSNAIFICTANDTSTIDRPLLDRMEVIDLSGYTVEEKVAISRSHLLPKQRQLHALEKEGDAAPILDVSEEALEALVTRWTAESGVRSLERHLAQICRWAALRLQGVDVPTGLGREAAREAALASSGPDEDGHIKVNAEHLPHILGVELFEPAKDSATGLKPVARLAMGYRIGFMTTYSKNFGKAKPRAQLIVNSPSIRLDPTRSLTLRGGPCAAPTPANTMNTIGTMATTASTLTGTMTKSISGTLQIAGKSLAEEKRPGHGGRRESLVLKTFKSRDMRRKCLELLSEPDLKKIAGEMFRKSDVDGSGQLDFDEVHKCLEQLHEDMDLPKPDRNTVESLLKRFDTTGKKVLGGHDFFELLVSQLRRSAFDRGSVLGREFFLTKGKQDVWDVYRREKQLGTGSFGTAYQAVHIQNGEERVIKAVKKSRTALPLDEIEQEILIMRQIDHPHMVRLFEWYEDANRVYLVLDYLKGGSLKDVIVQLNKKDERGLKEAWIREVIQQTAGGLAYCHNLRLIHKDLKDENIMLLEKPDQWEKPHAVIIDLGVAEMFSVADPAGRFIGGTPTTMAPEVWNGNFGPKCDVWSLGCIMFELCTGALPFMASSIQPSAWTRLHKRGPRWEDMKTCADSKTLCKAMLQYQESDRPTMAEALEFPYFQTATHELKFVAPEKFANFLNAHKLHRARQGLLLEIASRMPFQRAGEIIRMFSEVDKDRTGTITLDELIAYFDAAGIPHDDLAKTFQVLDVDKDGTLSFSEFSTGALLLFQDALEDELHMLFASYDSNNDGILTTSEAETFLDSVRAATDLGGRSIGQGHDGKRRALSCGGPRVEKQRSKRKADGWTLQERLGTLLSWDEGPKTLAVKLYARFKGRCADLPPLLELLEDRWGFPQRLWPLLWAQLRRESSGPLKPIGGVQAPEYVTESQWLEAFTRWLHALQARLGQQKVSRKMMVRRRQNTDLGAEEQYFQGPLLGEGAYGEVYAMFHRSLGVKRAVKVIHKCRLSVSAVVAEDEVKVLKALDHPHVIRIYEAFERHDTLHIVMDWAEGGTLAAVLSSQRANDRTVSEAWACTAARQMCAALEYIHFKGVVHCDLKPENAMLLRPTDPNRNEAPHLVLVDFGLAEIVEARQNGGPLMVRGTAVYLSPEGFEGHLTEKSDLWALGVVIFEMMLGRRPFQGDNIAVLWLKVAQHEASLDGLSTLAAEVVQGLLNKDPIARLTAQECRSLAWFAQTELELQPPDVSARRVKIDSLGSANCFHQIAMFAVATGLSMKDMHGVFQVFQSIDKDRSGNLDFEEFRLALQQLNITEDPQRLMSILDMDQNGRISYTEFLAAVLSTSETLPESMVQEAFDVFDVDGDGQISLSELRVMLSGEGPLVEVLPNGQTVDDVMEEIAGGKQSISFQDFVAYIGEVSTRRRTSRDMTLNSEGPAGQKIVDSMCQELEGFQVASDEEAPAEDIDYSRKKEDTERDVAQQSTTDLEAPPSEEEDSDDKALWRAFGPQSKELWTKNRPSSGGTLTMLPREVFNGTFPAVHDFLLKVFAGTLDADDPVFQERRRALDCLLHFPEQPITTEKSDLLAANISSLSQHFMAGMVLARLLADAEDSTKGGSLHQRLQQAIEAMKVDVVPTPRNARHEEMYSPYSASPDWMPSVPSPPPSVPLSARKEASPLPSRQLRSRPPMPPRPWGAQAPPRDELREERLANLRRKTRPQQKGRLRHRQAAALSPKASRADSPAKYPFQWQVEKDIFIPELVLANAKRAAAAAPARGLGQSEVPKLPRLQHRKPAKPRRAGPVVGIRSPRVV</sequence>
<dbReference type="Gene3D" id="1.10.238.10">
    <property type="entry name" value="EF-hand"/>
    <property type="match status" value="4"/>
</dbReference>
<evidence type="ECO:0000256" key="5">
    <source>
        <dbReference type="PROSITE-ProRule" id="PRU10141"/>
    </source>
</evidence>
<dbReference type="InterPro" id="IPR011009">
    <property type="entry name" value="Kinase-like_dom_sf"/>
</dbReference>
<organism evidence="9 10">
    <name type="scientific">Durusdinium trenchii</name>
    <dbReference type="NCBI Taxonomy" id="1381693"/>
    <lineage>
        <taxon>Eukaryota</taxon>
        <taxon>Sar</taxon>
        <taxon>Alveolata</taxon>
        <taxon>Dinophyceae</taxon>
        <taxon>Suessiales</taxon>
        <taxon>Symbiodiniaceae</taxon>
        <taxon>Durusdinium</taxon>
    </lineage>
</organism>
<dbReference type="PANTHER" id="PTHR10046">
    <property type="entry name" value="ATP DEPENDENT LON PROTEASE FAMILY MEMBER"/>
    <property type="match status" value="1"/>
</dbReference>
<keyword evidence="3 5" id="KW-0067">ATP-binding</keyword>
<dbReference type="PROSITE" id="PS00108">
    <property type="entry name" value="PROTEIN_KINASE_ST"/>
    <property type="match status" value="1"/>
</dbReference>
<feature type="domain" description="EF-hand" evidence="8">
    <location>
        <begin position="1026"/>
        <end position="1061"/>
    </location>
</feature>
<dbReference type="CDD" id="cd19500">
    <property type="entry name" value="RecA-like_Lon"/>
    <property type="match status" value="1"/>
</dbReference>
<comment type="similarity">
    <text evidence="4">Belongs to the protein kinase superfamily. Ser/Thr protein kinase family. CDPK subfamily.</text>
</comment>
<dbReference type="InterPro" id="IPR002048">
    <property type="entry name" value="EF_hand_dom"/>
</dbReference>
<evidence type="ECO:0000259" key="7">
    <source>
        <dbReference type="PROSITE" id="PS50011"/>
    </source>
</evidence>
<feature type="domain" description="EF-hand" evidence="8">
    <location>
        <begin position="1527"/>
        <end position="1562"/>
    </location>
</feature>
<feature type="domain" description="EF-hand" evidence="8">
    <location>
        <begin position="956"/>
        <end position="991"/>
    </location>
</feature>
<dbReference type="Gene3D" id="3.40.50.300">
    <property type="entry name" value="P-loop containing nucleotide triphosphate hydrolases"/>
    <property type="match status" value="1"/>
</dbReference>
<feature type="compositionally biased region" description="Low complexity" evidence="6">
    <location>
        <begin position="1923"/>
        <end position="1932"/>
    </location>
</feature>
<keyword evidence="2" id="KW-0106">Calcium</keyword>
<feature type="domain" description="EF-hand" evidence="8">
    <location>
        <begin position="993"/>
        <end position="1025"/>
    </location>
</feature>
<dbReference type="PROSITE" id="PS00107">
    <property type="entry name" value="PROTEIN_KINASE_ATP"/>
    <property type="match status" value="2"/>
</dbReference>
<evidence type="ECO:0000256" key="2">
    <source>
        <dbReference type="ARBA" id="ARBA00022837"/>
    </source>
</evidence>
<dbReference type="Pfam" id="PF22667">
    <property type="entry name" value="Lon_lid"/>
    <property type="match status" value="1"/>
</dbReference>
<feature type="domain" description="Protein kinase" evidence="7">
    <location>
        <begin position="652"/>
        <end position="914"/>
    </location>
</feature>
<gene>
    <name evidence="9" type="ORF">CCMP2556_LOCUS46870</name>
</gene>
<reference evidence="9 10" key="1">
    <citation type="submission" date="2024-02" db="EMBL/GenBank/DDBJ databases">
        <authorList>
            <person name="Chen Y."/>
            <person name="Shah S."/>
            <person name="Dougan E. K."/>
            <person name="Thang M."/>
            <person name="Chan C."/>
        </authorList>
    </citation>
    <scope>NUCLEOTIDE SEQUENCE [LARGE SCALE GENOMIC DNA]</scope>
</reference>
<dbReference type="Gene3D" id="3.30.200.20">
    <property type="entry name" value="Phosphorylase Kinase, domain 1"/>
    <property type="match status" value="2"/>
</dbReference>
<dbReference type="Pfam" id="PF13499">
    <property type="entry name" value="EF-hand_7"/>
    <property type="match status" value="2"/>
</dbReference>
<dbReference type="InterPro" id="IPR018247">
    <property type="entry name" value="EF_Hand_1_Ca_BS"/>
</dbReference>
<evidence type="ECO:0000256" key="6">
    <source>
        <dbReference type="SAM" id="MobiDB-lite"/>
    </source>
</evidence>
<proteinExistence type="inferred from homology"/>
<protein>
    <recommendedName>
        <fullName evidence="11">Calmodulin</fullName>
    </recommendedName>
</protein>
<dbReference type="InterPro" id="IPR027065">
    <property type="entry name" value="Lon_Prtase"/>
</dbReference>
<feature type="region of interest" description="Disordered" evidence="6">
    <location>
        <begin position="1702"/>
        <end position="1746"/>
    </location>
</feature>
<feature type="domain" description="EF-hand" evidence="8">
    <location>
        <begin position="550"/>
        <end position="585"/>
    </location>
</feature>
<feature type="compositionally biased region" description="Acidic residues" evidence="6">
    <location>
        <begin position="1704"/>
        <end position="1713"/>
    </location>
</feature>
<dbReference type="SUPFAM" id="SSF52540">
    <property type="entry name" value="P-loop containing nucleoside triphosphate hydrolases"/>
    <property type="match status" value="1"/>
</dbReference>
<evidence type="ECO:0000313" key="10">
    <source>
        <dbReference type="Proteomes" id="UP001642484"/>
    </source>
</evidence>
<dbReference type="InterPro" id="IPR000719">
    <property type="entry name" value="Prot_kinase_dom"/>
</dbReference>
<dbReference type="EMBL" id="CAXAMN010025906">
    <property type="protein sequence ID" value="CAK9099039.1"/>
    <property type="molecule type" value="Genomic_DNA"/>
</dbReference>
<keyword evidence="1 5" id="KW-0547">Nucleotide-binding</keyword>
<feature type="compositionally biased region" description="Basic residues" evidence="6">
    <location>
        <begin position="2033"/>
        <end position="2044"/>
    </location>
</feature>
<evidence type="ECO:0000313" key="9">
    <source>
        <dbReference type="EMBL" id="CAK9099039.1"/>
    </source>
</evidence>
<dbReference type="InterPro" id="IPR011992">
    <property type="entry name" value="EF-hand-dom_pair"/>
</dbReference>
<feature type="compositionally biased region" description="Basic and acidic residues" evidence="6">
    <location>
        <begin position="1714"/>
        <end position="1726"/>
    </location>
</feature>
<evidence type="ECO:0000259" key="8">
    <source>
        <dbReference type="PROSITE" id="PS50222"/>
    </source>
</evidence>
<feature type="domain" description="Protein kinase" evidence="7">
    <location>
        <begin position="1223"/>
        <end position="1484"/>
    </location>
</feature>
<feature type="compositionally biased region" description="Basic residues" evidence="6">
    <location>
        <begin position="1957"/>
        <end position="1974"/>
    </location>
</feature>
<dbReference type="Pfam" id="PF00004">
    <property type="entry name" value="AAA"/>
    <property type="match status" value="1"/>
</dbReference>
<dbReference type="InterPro" id="IPR027417">
    <property type="entry name" value="P-loop_NTPase"/>
</dbReference>